<dbReference type="PANTHER" id="PTHR38098">
    <property type="entry name" value="LPS-ASSEMBLY LIPOPROTEIN LPTE"/>
    <property type="match status" value="1"/>
</dbReference>
<keyword evidence="2 6" id="KW-0472">Membrane</keyword>
<organism evidence="7 8">
    <name type="scientific">Legionella beliardensis</name>
    <dbReference type="NCBI Taxonomy" id="91822"/>
    <lineage>
        <taxon>Bacteria</taxon>
        <taxon>Pseudomonadati</taxon>
        <taxon>Pseudomonadota</taxon>
        <taxon>Gammaproteobacteria</taxon>
        <taxon>Legionellales</taxon>
        <taxon>Legionellaceae</taxon>
        <taxon>Legionella</taxon>
    </lineage>
</organism>
<comment type="similarity">
    <text evidence="6">Belongs to the LptE lipoprotein family.</text>
</comment>
<dbReference type="InterPro" id="IPR007485">
    <property type="entry name" value="LPS_assembly_LptE"/>
</dbReference>
<keyword evidence="4 6" id="KW-0998">Cell outer membrane</keyword>
<comment type="subunit">
    <text evidence="6">Component of the lipopolysaccharide transport and assembly complex. Interacts with LptD.</text>
</comment>
<dbReference type="Gene3D" id="3.30.160.150">
    <property type="entry name" value="Lipoprotein like domain"/>
    <property type="match status" value="1"/>
</dbReference>
<dbReference type="GO" id="GO:0015920">
    <property type="term" value="P:lipopolysaccharide transport"/>
    <property type="evidence" value="ECO:0007669"/>
    <property type="project" value="TreeGrafter"/>
</dbReference>
<dbReference type="GO" id="GO:1990351">
    <property type="term" value="C:transporter complex"/>
    <property type="evidence" value="ECO:0007669"/>
    <property type="project" value="TreeGrafter"/>
</dbReference>
<dbReference type="GO" id="GO:0043165">
    <property type="term" value="P:Gram-negative-bacterium-type cell outer membrane assembly"/>
    <property type="evidence" value="ECO:0007669"/>
    <property type="project" value="UniProtKB-UniRule"/>
</dbReference>
<sequence length="161" mass="18345">MKRLILFCLIGLITSCGFKLRGWVEMPTWLNNVAIIVRGAHHDLIPMLKDSLQAYRIHVTDNPSQASYLLILERDAVQQQITSVGASTNSRQYLLIYTLQYSLLKVGGEQVITSRTVTSSRQLTVNNNRILGSDNEETMLYHEMRQDAVRQIVNQLSQRKA</sequence>
<keyword evidence="8" id="KW-1185">Reference proteome</keyword>
<dbReference type="EMBL" id="UGNV01000001">
    <property type="protein sequence ID" value="STX29029.1"/>
    <property type="molecule type" value="Genomic_DNA"/>
</dbReference>
<keyword evidence="5 6" id="KW-0449">Lipoprotein</keyword>
<keyword evidence="3 6" id="KW-0564">Palmitate</keyword>
<evidence type="ECO:0000256" key="4">
    <source>
        <dbReference type="ARBA" id="ARBA00023237"/>
    </source>
</evidence>
<dbReference type="PROSITE" id="PS51257">
    <property type="entry name" value="PROKAR_LIPOPROTEIN"/>
    <property type="match status" value="1"/>
</dbReference>
<evidence type="ECO:0000256" key="5">
    <source>
        <dbReference type="ARBA" id="ARBA00023288"/>
    </source>
</evidence>
<reference evidence="7 8" key="1">
    <citation type="submission" date="2018-06" db="EMBL/GenBank/DDBJ databases">
        <authorList>
            <consortium name="Pathogen Informatics"/>
            <person name="Doyle S."/>
        </authorList>
    </citation>
    <scope>NUCLEOTIDE SEQUENCE [LARGE SCALE GENOMIC DNA]</scope>
    <source>
        <strain evidence="7 8">NCTC13315</strain>
    </source>
</reference>
<comment type="function">
    <text evidence="6">Together with LptD, is involved in the assembly of lipopolysaccharide (LPS) at the surface of the outer membrane. Required for the proper assembly of LptD. Binds LPS and may serve as the LPS recognition site at the outer membrane.</text>
</comment>
<evidence type="ECO:0000313" key="7">
    <source>
        <dbReference type="EMBL" id="STX29029.1"/>
    </source>
</evidence>
<dbReference type="Pfam" id="PF04390">
    <property type="entry name" value="LptE"/>
    <property type="match status" value="1"/>
</dbReference>
<dbReference type="AlphaFoldDB" id="A0A378I1J8"/>
<dbReference type="Proteomes" id="UP000254968">
    <property type="component" value="Unassembled WGS sequence"/>
</dbReference>
<dbReference type="PANTHER" id="PTHR38098:SF1">
    <property type="entry name" value="LPS-ASSEMBLY LIPOPROTEIN LPTE"/>
    <property type="match status" value="1"/>
</dbReference>
<dbReference type="OrthoDB" id="7349153at2"/>
<name>A0A378I1J8_9GAMM</name>
<dbReference type="GO" id="GO:0001530">
    <property type="term" value="F:lipopolysaccharide binding"/>
    <property type="evidence" value="ECO:0007669"/>
    <property type="project" value="TreeGrafter"/>
</dbReference>
<gene>
    <name evidence="7" type="primary">rlpB</name>
    <name evidence="6" type="synonym">lptE</name>
    <name evidence="7" type="ORF">NCTC13315_01563</name>
</gene>
<evidence type="ECO:0000256" key="1">
    <source>
        <dbReference type="ARBA" id="ARBA00022729"/>
    </source>
</evidence>
<evidence type="ECO:0000313" key="8">
    <source>
        <dbReference type="Proteomes" id="UP000254968"/>
    </source>
</evidence>
<dbReference type="GO" id="GO:0009279">
    <property type="term" value="C:cell outer membrane"/>
    <property type="evidence" value="ECO:0007669"/>
    <property type="project" value="UniProtKB-SubCell"/>
</dbReference>
<dbReference type="HAMAP" id="MF_01186">
    <property type="entry name" value="LPS_assembly_LptE"/>
    <property type="match status" value="1"/>
</dbReference>
<protein>
    <recommendedName>
        <fullName evidence="6">LPS-assembly lipoprotein LptE</fullName>
    </recommendedName>
</protein>
<proteinExistence type="inferred from homology"/>
<accession>A0A378I1J8</accession>
<dbReference type="RefSeq" id="WP_115302732.1">
    <property type="nucleotide sequence ID" value="NZ_CAAAHO010000004.1"/>
</dbReference>
<evidence type="ECO:0000256" key="6">
    <source>
        <dbReference type="HAMAP-Rule" id="MF_01186"/>
    </source>
</evidence>
<evidence type="ECO:0000256" key="3">
    <source>
        <dbReference type="ARBA" id="ARBA00023139"/>
    </source>
</evidence>
<evidence type="ECO:0000256" key="2">
    <source>
        <dbReference type="ARBA" id="ARBA00023136"/>
    </source>
</evidence>
<keyword evidence="1 6" id="KW-0732">Signal</keyword>
<comment type="subcellular location">
    <subcellularLocation>
        <location evidence="6">Cell outer membrane</location>
        <topology evidence="6">Lipid-anchor</topology>
    </subcellularLocation>
</comment>